<feature type="transmembrane region" description="Helical" evidence="1">
    <location>
        <begin position="440"/>
        <end position="461"/>
    </location>
</feature>
<dbReference type="RefSeq" id="WP_045777501.1">
    <property type="nucleotide sequence ID" value="NZ_LAJY01000876.1"/>
</dbReference>
<dbReference type="AlphaFoldDB" id="A0A0F3IJM1"/>
<dbReference type="InterPro" id="IPR002826">
    <property type="entry name" value="MptE-like"/>
</dbReference>
<dbReference type="PANTHER" id="PTHR41786:SF1">
    <property type="entry name" value="6-HYDROXYMETHYLPTERIN DIPHOSPHOKINASE MPTE-LIKE DOMAIN-CONTAINING PROTEIN"/>
    <property type="match status" value="1"/>
</dbReference>
<evidence type="ECO:0008006" key="6">
    <source>
        <dbReference type="Google" id="ProtNLM"/>
    </source>
</evidence>
<keyword evidence="1" id="KW-1133">Transmembrane helix</keyword>
<dbReference type="OrthoDB" id="7254531at2"/>
<keyword evidence="5" id="KW-1185">Reference proteome</keyword>
<evidence type="ECO:0000259" key="2">
    <source>
        <dbReference type="Pfam" id="PF01973"/>
    </source>
</evidence>
<sequence length="486" mass="56580">MIETQCRSLVIIEPEPMFLVLSMYFIDWVEIFKYADNKIVFVFETLPDYAFNAARRYTGAMNMGVQQLIYYTQHYKTPALDSLYTYFKKNISNLFDALGFYDDEKTMTKNHLLNSYQDEWKLLVNAPNHHVGTAVIVGAGPSLDDNIEWLRQNKDKIVIFSGGSALPTLLANQITPDFHVEIENVAMNFELLSPLVEKYDLSNTILVCSSTMDTRSARLFKRRLWFMREGVFASAFFNPGITTMSWQNPTVVNTATSAALASGFRDILLLGADFGTRDRGIHHSKGSFYEFHEELKKAEFKFPDTTSANFGGIAYTNEHYLNGVKYLQILMKEYREARAFNASNGVLIKSITPIKLERYKIASVRLNKSDLANHIYDLMPTHSWKNNVEGDIIDYLEENFIDYMAEMRKIIKRKTRKENDSLRYFMEIFMRMSRFGEKKAEFNPIFTGTIVIFTVFCIYWWRRVYSSDFDNYQKLVRKNFRVVIDL</sequence>
<dbReference type="PANTHER" id="PTHR41786">
    <property type="entry name" value="MOTILITY ACCESSORY FACTOR MAF"/>
    <property type="match status" value="1"/>
</dbReference>
<organism evidence="4 5">
    <name type="scientific">Elstera litoralis</name>
    <dbReference type="NCBI Taxonomy" id="552518"/>
    <lineage>
        <taxon>Bacteria</taxon>
        <taxon>Pseudomonadati</taxon>
        <taxon>Pseudomonadota</taxon>
        <taxon>Alphaproteobacteria</taxon>
        <taxon>Rhodospirillales</taxon>
        <taxon>Rhodospirillaceae</taxon>
        <taxon>Elstera</taxon>
    </lineage>
</organism>
<evidence type="ECO:0000259" key="3">
    <source>
        <dbReference type="Pfam" id="PF20157"/>
    </source>
</evidence>
<name>A0A0F3IJM1_9PROT</name>
<feature type="non-terminal residue" evidence="4">
    <location>
        <position position="486"/>
    </location>
</feature>
<dbReference type="EMBL" id="LAJY01000876">
    <property type="protein sequence ID" value="KJV06901.1"/>
    <property type="molecule type" value="Genomic_DNA"/>
</dbReference>
<keyword evidence="1" id="KW-0812">Transmembrane</keyword>
<feature type="domain" description="Glycosyltransferase Maf N-terminal" evidence="3">
    <location>
        <begin position="3"/>
        <end position="94"/>
    </location>
</feature>
<feature type="domain" description="6-hydroxymethylpterin diphosphokinase MptE-like" evidence="2">
    <location>
        <begin position="122"/>
        <end position="278"/>
    </location>
</feature>
<keyword evidence="1" id="KW-0472">Membrane</keyword>
<dbReference type="Gene3D" id="3.90.1480.10">
    <property type="entry name" value="Alpha-2,3-sialyltransferase"/>
    <property type="match status" value="1"/>
</dbReference>
<dbReference type="InterPro" id="IPR045376">
    <property type="entry name" value="Maf_N"/>
</dbReference>
<comment type="caution">
    <text evidence="4">The sequence shown here is derived from an EMBL/GenBank/DDBJ whole genome shotgun (WGS) entry which is preliminary data.</text>
</comment>
<accession>A0A0F3IJM1</accession>
<dbReference type="Pfam" id="PF20157">
    <property type="entry name" value="Maf_flag10_N"/>
    <property type="match status" value="1"/>
</dbReference>
<reference evidence="4 5" key="1">
    <citation type="submission" date="2015-03" db="EMBL/GenBank/DDBJ databases">
        <title>Draft genome sequence of Elstera litoralis.</title>
        <authorList>
            <person name="Rahalkar M.C."/>
            <person name="Dhakephalkar P.K."/>
            <person name="Pore S.D."/>
            <person name="Arora P."/>
            <person name="Kapse N.G."/>
            <person name="Pandit P.S."/>
        </authorList>
    </citation>
    <scope>NUCLEOTIDE SEQUENCE [LARGE SCALE GENOMIC DNA]</scope>
    <source>
        <strain evidence="4 5">Dia-1</strain>
    </source>
</reference>
<gene>
    <name evidence="4" type="ORF">VZ95_20455</name>
</gene>
<evidence type="ECO:0000256" key="1">
    <source>
        <dbReference type="SAM" id="Phobius"/>
    </source>
</evidence>
<evidence type="ECO:0000313" key="5">
    <source>
        <dbReference type="Proteomes" id="UP000033774"/>
    </source>
</evidence>
<evidence type="ECO:0000313" key="4">
    <source>
        <dbReference type="EMBL" id="KJV06901.1"/>
    </source>
</evidence>
<proteinExistence type="predicted"/>
<protein>
    <recommendedName>
        <fullName evidence="6">DUF115 domain-containing protein</fullName>
    </recommendedName>
</protein>
<dbReference type="Pfam" id="PF01973">
    <property type="entry name" value="MptE-like"/>
    <property type="match status" value="1"/>
</dbReference>
<dbReference type="Proteomes" id="UP000033774">
    <property type="component" value="Unassembled WGS sequence"/>
</dbReference>